<keyword evidence="2 7" id="KW-0812">Transmembrane</keyword>
<reference evidence="9" key="2">
    <citation type="submission" date="2023-06" db="EMBL/GenBank/DDBJ databases">
        <authorList>
            <consortium name="Lawrence Berkeley National Laboratory"/>
            <person name="Haridas S."/>
            <person name="Hensen N."/>
            <person name="Bonometti L."/>
            <person name="Westerberg I."/>
            <person name="Brannstrom I.O."/>
            <person name="Guillou S."/>
            <person name="Cros-Aarteil S."/>
            <person name="Calhoun S."/>
            <person name="Kuo A."/>
            <person name="Mondo S."/>
            <person name="Pangilinan J."/>
            <person name="Riley R."/>
            <person name="LaButti K."/>
            <person name="Andreopoulos B."/>
            <person name="Lipzen A."/>
            <person name="Chen C."/>
            <person name="Yanf M."/>
            <person name="Daum C."/>
            <person name="Ng V."/>
            <person name="Clum A."/>
            <person name="Steindorff A."/>
            <person name="Ohm R."/>
            <person name="Martin F."/>
            <person name="Silar P."/>
            <person name="Natvig D."/>
            <person name="Lalanne C."/>
            <person name="Gautier V."/>
            <person name="Ament-velasquez S.L."/>
            <person name="Kruys A."/>
            <person name="Hutchinson M.I."/>
            <person name="Powell A.J."/>
            <person name="Barry K."/>
            <person name="Miller A.N."/>
            <person name="Grigoriev I.V."/>
            <person name="Debuchy R."/>
            <person name="Gladieux P."/>
            <person name="Thoren M.H."/>
            <person name="Johannesson H."/>
        </authorList>
    </citation>
    <scope>NUCLEOTIDE SEQUENCE</scope>
    <source>
        <strain evidence="9">CBS 232.78</strain>
    </source>
</reference>
<evidence type="ECO:0000256" key="4">
    <source>
        <dbReference type="ARBA" id="ARBA00023136"/>
    </source>
</evidence>
<evidence type="ECO:0000313" key="10">
    <source>
        <dbReference type="Proteomes" id="UP001285441"/>
    </source>
</evidence>
<keyword evidence="10" id="KW-1185">Reference proteome</keyword>
<dbReference type="PANTHER" id="PTHR33048:SF163">
    <property type="entry name" value="INTEGRAL MEMBRANE PROTEIN (AFU_ORTHOLOGUE AFUA_8G05510)"/>
    <property type="match status" value="1"/>
</dbReference>
<dbReference type="AlphaFoldDB" id="A0AAE0NRN9"/>
<gene>
    <name evidence="9" type="ORF">B0H63DRAFT_508501</name>
</gene>
<reference evidence="9" key="1">
    <citation type="journal article" date="2023" name="Mol. Phylogenet. Evol.">
        <title>Genome-scale phylogeny and comparative genomics of the fungal order Sordariales.</title>
        <authorList>
            <person name="Hensen N."/>
            <person name="Bonometti L."/>
            <person name="Westerberg I."/>
            <person name="Brannstrom I.O."/>
            <person name="Guillou S."/>
            <person name="Cros-Aarteil S."/>
            <person name="Calhoun S."/>
            <person name="Haridas S."/>
            <person name="Kuo A."/>
            <person name="Mondo S."/>
            <person name="Pangilinan J."/>
            <person name="Riley R."/>
            <person name="LaButti K."/>
            <person name="Andreopoulos B."/>
            <person name="Lipzen A."/>
            <person name="Chen C."/>
            <person name="Yan M."/>
            <person name="Daum C."/>
            <person name="Ng V."/>
            <person name="Clum A."/>
            <person name="Steindorff A."/>
            <person name="Ohm R.A."/>
            <person name="Martin F."/>
            <person name="Silar P."/>
            <person name="Natvig D.O."/>
            <person name="Lalanne C."/>
            <person name="Gautier V."/>
            <person name="Ament-Velasquez S.L."/>
            <person name="Kruys A."/>
            <person name="Hutchinson M.I."/>
            <person name="Powell A.J."/>
            <person name="Barry K."/>
            <person name="Miller A.N."/>
            <person name="Grigoriev I.V."/>
            <person name="Debuchy R."/>
            <person name="Gladieux P."/>
            <person name="Hiltunen Thoren M."/>
            <person name="Johannesson H."/>
        </authorList>
    </citation>
    <scope>NUCLEOTIDE SEQUENCE</scope>
    <source>
        <strain evidence="9">CBS 232.78</strain>
    </source>
</reference>
<feature type="compositionally biased region" description="Low complexity" evidence="6">
    <location>
        <begin position="386"/>
        <end position="395"/>
    </location>
</feature>
<feature type="region of interest" description="Disordered" evidence="6">
    <location>
        <begin position="375"/>
        <end position="404"/>
    </location>
</feature>
<name>A0AAE0NRN9_9PEZI</name>
<dbReference type="Proteomes" id="UP001285441">
    <property type="component" value="Unassembled WGS sequence"/>
</dbReference>
<comment type="similarity">
    <text evidence="5">Belongs to the SAT4 family.</text>
</comment>
<keyword evidence="4 7" id="KW-0472">Membrane</keyword>
<feature type="transmembrane region" description="Helical" evidence="7">
    <location>
        <begin position="252"/>
        <end position="272"/>
    </location>
</feature>
<comment type="caution">
    <text evidence="9">The sequence shown here is derived from an EMBL/GenBank/DDBJ whole genome shotgun (WGS) entry which is preliminary data.</text>
</comment>
<proteinExistence type="inferred from homology"/>
<keyword evidence="3 7" id="KW-1133">Transmembrane helix</keyword>
<comment type="subcellular location">
    <subcellularLocation>
        <location evidence="1">Membrane</location>
        <topology evidence="1">Multi-pass membrane protein</topology>
    </subcellularLocation>
</comment>
<feature type="transmembrane region" description="Helical" evidence="7">
    <location>
        <begin position="138"/>
        <end position="161"/>
    </location>
</feature>
<evidence type="ECO:0000256" key="2">
    <source>
        <dbReference type="ARBA" id="ARBA00022692"/>
    </source>
</evidence>
<organism evidence="9 10">
    <name type="scientific">Podospora didyma</name>
    <dbReference type="NCBI Taxonomy" id="330526"/>
    <lineage>
        <taxon>Eukaryota</taxon>
        <taxon>Fungi</taxon>
        <taxon>Dikarya</taxon>
        <taxon>Ascomycota</taxon>
        <taxon>Pezizomycotina</taxon>
        <taxon>Sordariomycetes</taxon>
        <taxon>Sordariomycetidae</taxon>
        <taxon>Sordariales</taxon>
        <taxon>Podosporaceae</taxon>
        <taxon>Podospora</taxon>
    </lineage>
</organism>
<evidence type="ECO:0000259" key="8">
    <source>
        <dbReference type="Pfam" id="PF20684"/>
    </source>
</evidence>
<protein>
    <recommendedName>
        <fullName evidence="8">Rhodopsin domain-containing protein</fullName>
    </recommendedName>
</protein>
<dbReference type="InterPro" id="IPR052337">
    <property type="entry name" value="SAT4-like"/>
</dbReference>
<feature type="domain" description="Rhodopsin" evidence="8">
    <location>
        <begin position="41"/>
        <end position="210"/>
    </location>
</feature>
<dbReference type="Pfam" id="PF20684">
    <property type="entry name" value="Fung_rhodopsin"/>
    <property type="match status" value="2"/>
</dbReference>
<evidence type="ECO:0000256" key="5">
    <source>
        <dbReference type="ARBA" id="ARBA00038359"/>
    </source>
</evidence>
<dbReference type="EMBL" id="JAULSW010000003">
    <property type="protein sequence ID" value="KAK3386458.1"/>
    <property type="molecule type" value="Genomic_DNA"/>
</dbReference>
<evidence type="ECO:0000256" key="7">
    <source>
        <dbReference type="SAM" id="Phobius"/>
    </source>
</evidence>
<evidence type="ECO:0000313" key="9">
    <source>
        <dbReference type="EMBL" id="KAK3386458.1"/>
    </source>
</evidence>
<sequence length="424" mass="46710">MSNSGAWGPTPEGVDLSEDQNTHIIGSVVAIMVIGIASVVLRMFTRLMHTGHGLAADDYMILFAAVRFSLNLIMGIGTAVCCLISVPWGGGKHLWSVTHGEFTKLYQTTYAFVIVYITCISATKISILLFYRRIFGKGLVWHVVFALACAHWAEVTITWLAGCRPIDYYWRQYTDPTAKGTCIDAPLFYFCNGIIGLVIDVAILLVPLPTSTCDREDSSFEEEADPIFFLVPRSSHASHTVWKLNLPTTKKIFVGGILLLGGFVCVASAVRIVMMDQLVKSADFTWAMSKVFIWSCCEPWVGILCACLPTYAPLVRQLWRRGGSSYADMPDDRRYASNRGRAMGHSIKIKSSRRRGLGDETFAAGDDDELELTVDISTAQKQAPPTSSSSRSSSKTKVDDKSSSGGLYLNEIVVRKDFSWTSSS</sequence>
<feature type="transmembrane region" description="Helical" evidence="7">
    <location>
        <begin position="24"/>
        <end position="44"/>
    </location>
</feature>
<dbReference type="PANTHER" id="PTHR33048">
    <property type="entry name" value="PTH11-LIKE INTEGRAL MEMBRANE PROTEIN (AFU_ORTHOLOGUE AFUA_5G11245)"/>
    <property type="match status" value="1"/>
</dbReference>
<feature type="domain" description="Rhodopsin" evidence="8">
    <location>
        <begin position="239"/>
        <end position="316"/>
    </location>
</feature>
<feature type="transmembrane region" description="Helical" evidence="7">
    <location>
        <begin position="110"/>
        <end position="131"/>
    </location>
</feature>
<evidence type="ECO:0000256" key="6">
    <source>
        <dbReference type="SAM" id="MobiDB-lite"/>
    </source>
</evidence>
<dbReference type="InterPro" id="IPR049326">
    <property type="entry name" value="Rhodopsin_dom_fungi"/>
</dbReference>
<feature type="compositionally biased region" description="Polar residues" evidence="6">
    <location>
        <begin position="375"/>
        <end position="385"/>
    </location>
</feature>
<accession>A0AAE0NRN9</accession>
<dbReference type="GO" id="GO:0016020">
    <property type="term" value="C:membrane"/>
    <property type="evidence" value="ECO:0007669"/>
    <property type="project" value="UniProtKB-SubCell"/>
</dbReference>
<evidence type="ECO:0000256" key="1">
    <source>
        <dbReference type="ARBA" id="ARBA00004141"/>
    </source>
</evidence>
<feature type="transmembrane region" description="Helical" evidence="7">
    <location>
        <begin position="65"/>
        <end position="90"/>
    </location>
</feature>
<feature type="transmembrane region" description="Helical" evidence="7">
    <location>
        <begin position="187"/>
        <end position="208"/>
    </location>
</feature>
<evidence type="ECO:0000256" key="3">
    <source>
        <dbReference type="ARBA" id="ARBA00022989"/>
    </source>
</evidence>